<evidence type="ECO:0000256" key="6">
    <source>
        <dbReference type="ARBA" id="ARBA00022723"/>
    </source>
</evidence>
<dbReference type="OrthoDB" id="9768064at2"/>
<dbReference type="GO" id="GO:0051539">
    <property type="term" value="F:4 iron, 4 sulfur cluster binding"/>
    <property type="evidence" value="ECO:0007669"/>
    <property type="project" value="UniProtKB-KW"/>
</dbReference>
<dbReference type="NCBIfam" id="TIGR00238">
    <property type="entry name" value="KamA family radical SAM protein"/>
    <property type="match status" value="1"/>
</dbReference>
<evidence type="ECO:0000256" key="4">
    <source>
        <dbReference type="ARBA" id="ARBA00022485"/>
    </source>
</evidence>
<evidence type="ECO:0000256" key="5">
    <source>
        <dbReference type="ARBA" id="ARBA00022691"/>
    </source>
</evidence>
<evidence type="ECO:0000259" key="11">
    <source>
        <dbReference type="PROSITE" id="PS51918"/>
    </source>
</evidence>
<comment type="cofactor">
    <cofactor evidence="2">
        <name>[4Fe-4S] cluster</name>
        <dbReference type="ChEBI" id="CHEBI:49883"/>
    </cofactor>
</comment>
<comment type="cofactor">
    <cofactor evidence="1">
        <name>pyridoxal 5'-phosphate</name>
        <dbReference type="ChEBI" id="CHEBI:597326"/>
    </cofactor>
</comment>
<proteinExistence type="inferred from homology"/>
<dbReference type="Gene3D" id="3.20.20.70">
    <property type="entry name" value="Aldolase class I"/>
    <property type="match status" value="1"/>
</dbReference>
<dbReference type="EMBL" id="RBIE01000001">
    <property type="protein sequence ID" value="RKQ63648.1"/>
    <property type="molecule type" value="Genomic_DNA"/>
</dbReference>
<keyword evidence="6 10" id="KW-0479">Metal-binding</keyword>
<gene>
    <name evidence="12" type="ORF">C7457_0523</name>
</gene>
<evidence type="ECO:0000256" key="9">
    <source>
        <dbReference type="ARBA" id="ARBA00023014"/>
    </source>
</evidence>
<evidence type="ECO:0000313" key="12">
    <source>
        <dbReference type="EMBL" id="RKQ63648.1"/>
    </source>
</evidence>
<dbReference type="RefSeq" id="WP_121169890.1">
    <property type="nucleotide sequence ID" value="NZ_RBIE01000001.1"/>
</dbReference>
<protein>
    <submittedName>
        <fullName evidence="12">KamA family protein</fullName>
    </submittedName>
</protein>
<evidence type="ECO:0000313" key="13">
    <source>
        <dbReference type="Proteomes" id="UP000280881"/>
    </source>
</evidence>
<comment type="caution">
    <text evidence="12">The sequence shown here is derived from an EMBL/GenBank/DDBJ whole genome shotgun (WGS) entry which is preliminary data.</text>
</comment>
<keyword evidence="9 10" id="KW-0411">Iron-sulfur</keyword>
<dbReference type="CDD" id="cd01335">
    <property type="entry name" value="Radical_SAM"/>
    <property type="match status" value="1"/>
</dbReference>
<feature type="binding site" evidence="10">
    <location>
        <position position="103"/>
    </location>
    <ligand>
        <name>[4Fe-4S] cluster</name>
        <dbReference type="ChEBI" id="CHEBI:49883"/>
        <note>4Fe-4S-S-AdoMet</note>
    </ligand>
</feature>
<keyword evidence="5" id="KW-0949">S-adenosyl-L-methionine</keyword>
<dbReference type="SFLD" id="SFLDS00029">
    <property type="entry name" value="Radical_SAM"/>
    <property type="match status" value="1"/>
</dbReference>
<keyword evidence="4 10" id="KW-0004">4Fe-4S</keyword>
<evidence type="ECO:0000256" key="2">
    <source>
        <dbReference type="ARBA" id="ARBA00001966"/>
    </source>
</evidence>
<evidence type="ECO:0000256" key="3">
    <source>
        <dbReference type="ARBA" id="ARBA00008703"/>
    </source>
</evidence>
<dbReference type="InterPro" id="IPR013785">
    <property type="entry name" value="Aldolase_TIM"/>
</dbReference>
<dbReference type="PROSITE" id="PS51918">
    <property type="entry name" value="RADICAL_SAM"/>
    <property type="match status" value="1"/>
</dbReference>
<keyword evidence="8" id="KW-0408">Iron</keyword>
<keyword evidence="13" id="KW-1185">Reference proteome</keyword>
<feature type="binding site" evidence="10">
    <location>
        <position position="107"/>
    </location>
    <ligand>
        <name>[4Fe-4S] cluster</name>
        <dbReference type="ChEBI" id="CHEBI:49883"/>
        <note>4Fe-4S-S-AdoMet</note>
    </ligand>
</feature>
<dbReference type="AlphaFoldDB" id="A0A420W8Q3"/>
<keyword evidence="7" id="KW-0663">Pyridoxal phosphate</keyword>
<evidence type="ECO:0000256" key="8">
    <source>
        <dbReference type="ARBA" id="ARBA00023004"/>
    </source>
</evidence>
<organism evidence="12 13">
    <name type="scientific">Thermovibrio guaymasensis</name>
    <dbReference type="NCBI Taxonomy" id="240167"/>
    <lineage>
        <taxon>Bacteria</taxon>
        <taxon>Pseudomonadati</taxon>
        <taxon>Aquificota</taxon>
        <taxon>Aquificia</taxon>
        <taxon>Desulfurobacteriales</taxon>
        <taxon>Desulfurobacteriaceae</taxon>
        <taxon>Thermovibrio</taxon>
    </lineage>
</organism>
<dbReference type="PANTHER" id="PTHR30538:SF0">
    <property type="entry name" value="L-LYSINE 2,3-AMINOMUTASE AQ_1632-RELATED"/>
    <property type="match status" value="1"/>
</dbReference>
<dbReference type="SUPFAM" id="SSF102114">
    <property type="entry name" value="Radical SAM enzymes"/>
    <property type="match status" value="1"/>
</dbReference>
<feature type="binding site" evidence="10">
    <location>
        <position position="110"/>
    </location>
    <ligand>
        <name>[4Fe-4S] cluster</name>
        <dbReference type="ChEBI" id="CHEBI:49883"/>
        <note>4Fe-4S-S-AdoMet</note>
    </ligand>
</feature>
<accession>A0A420W8Q3</accession>
<reference evidence="12 13" key="1">
    <citation type="submission" date="2018-10" db="EMBL/GenBank/DDBJ databases">
        <title>Genomic Encyclopedia of Type Strains, Phase IV (KMG-IV): sequencing the most valuable type-strain genomes for metagenomic binning, comparative biology and taxonomic classification.</title>
        <authorList>
            <person name="Goeker M."/>
        </authorList>
    </citation>
    <scope>NUCLEOTIDE SEQUENCE [LARGE SCALE GENOMIC DNA]</scope>
    <source>
        <strain evidence="12 13">DSM 15521</strain>
    </source>
</reference>
<evidence type="ECO:0000256" key="7">
    <source>
        <dbReference type="ARBA" id="ARBA00022898"/>
    </source>
</evidence>
<dbReference type="SFLD" id="SFLDG01070">
    <property type="entry name" value="PLP-dependent"/>
    <property type="match status" value="1"/>
</dbReference>
<dbReference type="PIRSF" id="PIRSF004911">
    <property type="entry name" value="DUF160"/>
    <property type="match status" value="1"/>
</dbReference>
<dbReference type="InterPro" id="IPR003739">
    <property type="entry name" value="Lys_aminomutase/Glu_NH3_mut"/>
</dbReference>
<dbReference type="GO" id="GO:0003824">
    <property type="term" value="F:catalytic activity"/>
    <property type="evidence" value="ECO:0007669"/>
    <property type="project" value="InterPro"/>
</dbReference>
<dbReference type="InterPro" id="IPR007197">
    <property type="entry name" value="rSAM"/>
</dbReference>
<feature type="domain" description="Radical SAM core" evidence="11">
    <location>
        <begin position="89"/>
        <end position="309"/>
    </location>
</feature>
<comment type="similarity">
    <text evidence="3">Belongs to the radical SAM superfamily. KamA family.</text>
</comment>
<dbReference type="Pfam" id="PF04055">
    <property type="entry name" value="Radical_SAM"/>
    <property type="match status" value="1"/>
</dbReference>
<dbReference type="GO" id="GO:0046872">
    <property type="term" value="F:metal ion binding"/>
    <property type="evidence" value="ECO:0007669"/>
    <property type="project" value="UniProtKB-KW"/>
</dbReference>
<dbReference type="PANTHER" id="PTHR30538">
    <property type="entry name" value="LYSINE 2,3-AMINOMUTASE-RELATED"/>
    <property type="match status" value="1"/>
</dbReference>
<evidence type="ECO:0000256" key="1">
    <source>
        <dbReference type="ARBA" id="ARBA00001933"/>
    </source>
</evidence>
<evidence type="ECO:0000256" key="10">
    <source>
        <dbReference type="PIRSR" id="PIRSR004911-1"/>
    </source>
</evidence>
<name>A0A420W8Q3_9BACT</name>
<dbReference type="Proteomes" id="UP000280881">
    <property type="component" value="Unassembled WGS sequence"/>
</dbReference>
<dbReference type="InterPro" id="IPR058240">
    <property type="entry name" value="rSAM_sf"/>
</dbReference>
<sequence>MQIPGFSSIEEVEKAFNFKIPKDEKKRLEKVVERHPMFIPDYYAGLIDWSDPNDPIKNIIFPSVDELDVSGSYDTSGEKENTVLTGLQHKYRETALLLVTNRCAGYCRHCFRKRLVGIPTNETLKLFDRAVEYIKEHPEITNVLISGGDPLVLPTDVIEYFLSELSKIPHLKFIRFGSRVPVFYPMRIYEDSKLLEVLSKYSTPERRVYLVTHFNHPNEVTKEARKAVDSLIRSGVPVSNQTVLLKGVNDDPDVLSTLMKEITSAGVIPYYVFQCRPVKRVKTHFQVPLKKGYEIVEKAKQKLDGHAKRFRYIMSHKTGKIEIVGIIGNEIYLKYHQCKDPKKVGKLFKRLLTPHAGWLDDLKPVKEEVLV</sequence>